<reference evidence="2" key="2">
    <citation type="submission" date="2023-01" db="EMBL/GenBank/DDBJ databases">
        <title>Draft genome sequence of Algimonas ampicilliniresistens strain NBRC 108219.</title>
        <authorList>
            <person name="Sun Q."/>
            <person name="Mori K."/>
        </authorList>
    </citation>
    <scope>NUCLEOTIDE SEQUENCE</scope>
    <source>
        <strain evidence="2">NBRC 108219</strain>
    </source>
</reference>
<gene>
    <name evidence="2" type="ORF">GCM10007853_22950</name>
</gene>
<reference evidence="2" key="1">
    <citation type="journal article" date="2014" name="Int. J. Syst. Evol. Microbiol.">
        <title>Complete genome of a new Firmicutes species belonging to the dominant human colonic microbiota ('Ruminococcus bicirculans') reveals two chromosomes and a selective capacity to utilize plant glucans.</title>
        <authorList>
            <consortium name="NISC Comparative Sequencing Program"/>
            <person name="Wegmann U."/>
            <person name="Louis P."/>
            <person name="Goesmann A."/>
            <person name="Henrissat B."/>
            <person name="Duncan S.H."/>
            <person name="Flint H.J."/>
        </authorList>
    </citation>
    <scope>NUCLEOTIDE SEQUENCE</scope>
    <source>
        <strain evidence="2">NBRC 108219</strain>
    </source>
</reference>
<evidence type="ECO:0000256" key="1">
    <source>
        <dbReference type="SAM" id="MobiDB-lite"/>
    </source>
</evidence>
<evidence type="ECO:0000313" key="2">
    <source>
        <dbReference type="EMBL" id="GLQ24421.1"/>
    </source>
</evidence>
<dbReference type="EMBL" id="BSNK01000002">
    <property type="protein sequence ID" value="GLQ24421.1"/>
    <property type="molecule type" value="Genomic_DNA"/>
</dbReference>
<proteinExistence type="predicted"/>
<evidence type="ECO:0000313" key="3">
    <source>
        <dbReference type="Proteomes" id="UP001161391"/>
    </source>
</evidence>
<accession>A0ABQ5VA64</accession>
<dbReference type="Proteomes" id="UP001161391">
    <property type="component" value="Unassembled WGS sequence"/>
</dbReference>
<name>A0ABQ5VA64_9PROT</name>
<feature type="region of interest" description="Disordered" evidence="1">
    <location>
        <begin position="53"/>
        <end position="74"/>
    </location>
</feature>
<sequence length="74" mass="7918">MHGSVDLWIIHCADPTTGLGGVDHARIREAGPMQGPCLCFQDGDPRTAPYKRISARQADQASTEDDNMRGAGGH</sequence>
<organism evidence="2 3">
    <name type="scientific">Algimonas ampicilliniresistens</name>
    <dbReference type="NCBI Taxonomy" id="1298735"/>
    <lineage>
        <taxon>Bacteria</taxon>
        <taxon>Pseudomonadati</taxon>
        <taxon>Pseudomonadota</taxon>
        <taxon>Alphaproteobacteria</taxon>
        <taxon>Maricaulales</taxon>
        <taxon>Robiginitomaculaceae</taxon>
        <taxon>Algimonas</taxon>
    </lineage>
</organism>
<comment type="caution">
    <text evidence="2">The sequence shown here is derived from an EMBL/GenBank/DDBJ whole genome shotgun (WGS) entry which is preliminary data.</text>
</comment>
<keyword evidence="3" id="KW-1185">Reference proteome</keyword>
<protein>
    <submittedName>
        <fullName evidence="2">Uncharacterized protein</fullName>
    </submittedName>
</protein>